<reference evidence="3" key="1">
    <citation type="journal article" date="2013" name="Nature">
        <title>Draft genome of the wheat A-genome progenitor Triticum urartu.</title>
        <authorList>
            <person name="Ling H.Q."/>
            <person name="Zhao S."/>
            <person name="Liu D."/>
            <person name="Wang J."/>
            <person name="Sun H."/>
            <person name="Zhang C."/>
            <person name="Fan H."/>
            <person name="Li D."/>
            <person name="Dong L."/>
            <person name="Tao Y."/>
            <person name="Gao C."/>
            <person name="Wu H."/>
            <person name="Li Y."/>
            <person name="Cui Y."/>
            <person name="Guo X."/>
            <person name="Zheng S."/>
            <person name="Wang B."/>
            <person name="Yu K."/>
            <person name="Liang Q."/>
            <person name="Yang W."/>
            <person name="Lou X."/>
            <person name="Chen J."/>
            <person name="Feng M."/>
            <person name="Jian J."/>
            <person name="Zhang X."/>
            <person name="Luo G."/>
            <person name="Jiang Y."/>
            <person name="Liu J."/>
            <person name="Wang Z."/>
            <person name="Sha Y."/>
            <person name="Zhang B."/>
            <person name="Wu H."/>
            <person name="Tang D."/>
            <person name="Shen Q."/>
            <person name="Xue P."/>
            <person name="Zou S."/>
            <person name="Wang X."/>
            <person name="Liu X."/>
            <person name="Wang F."/>
            <person name="Yang Y."/>
            <person name="An X."/>
            <person name="Dong Z."/>
            <person name="Zhang K."/>
            <person name="Zhang X."/>
            <person name="Luo M.C."/>
            <person name="Dvorak J."/>
            <person name="Tong Y."/>
            <person name="Wang J."/>
            <person name="Yang H."/>
            <person name="Li Z."/>
            <person name="Wang D."/>
            <person name="Zhang A."/>
            <person name="Wang J."/>
        </authorList>
    </citation>
    <scope>NUCLEOTIDE SEQUENCE</scope>
    <source>
        <strain evidence="3">cv. G1812</strain>
    </source>
</reference>
<reference evidence="2" key="2">
    <citation type="submission" date="2018-03" db="EMBL/GenBank/DDBJ databases">
        <title>The Triticum urartu genome reveals the dynamic nature of wheat genome evolution.</title>
        <authorList>
            <person name="Ling H."/>
            <person name="Ma B."/>
            <person name="Shi X."/>
            <person name="Liu H."/>
            <person name="Dong L."/>
            <person name="Sun H."/>
            <person name="Cao Y."/>
            <person name="Gao Q."/>
            <person name="Zheng S."/>
            <person name="Li Y."/>
            <person name="Yu Y."/>
            <person name="Du H."/>
            <person name="Qi M."/>
            <person name="Li Y."/>
            <person name="Yu H."/>
            <person name="Cui Y."/>
            <person name="Wang N."/>
            <person name="Chen C."/>
            <person name="Wu H."/>
            <person name="Zhao Y."/>
            <person name="Zhang J."/>
            <person name="Li Y."/>
            <person name="Zhou W."/>
            <person name="Zhang B."/>
            <person name="Hu W."/>
            <person name="Eijk M."/>
            <person name="Tang J."/>
            <person name="Witsenboer H."/>
            <person name="Zhao S."/>
            <person name="Li Z."/>
            <person name="Zhang A."/>
            <person name="Wang D."/>
            <person name="Liang C."/>
        </authorList>
    </citation>
    <scope>NUCLEOTIDE SEQUENCE [LARGE SCALE GENOMIC DNA]</scope>
    <source>
        <strain evidence="2">cv. G1812</strain>
    </source>
</reference>
<evidence type="ECO:0008006" key="4">
    <source>
        <dbReference type="Google" id="ProtNLM"/>
    </source>
</evidence>
<feature type="region of interest" description="Disordered" evidence="1">
    <location>
        <begin position="1"/>
        <end position="34"/>
    </location>
</feature>
<sequence length="71" mass="7412">MASAAATTPPARGAMPWTVAGSSSPRARRAPSARSSARACGCHRSFHHRVQVYEVAWDCESDTSSSSSSSS</sequence>
<reference evidence="2" key="3">
    <citation type="submission" date="2022-06" db="UniProtKB">
        <authorList>
            <consortium name="EnsemblPlants"/>
        </authorList>
    </citation>
    <scope>IDENTIFICATION</scope>
</reference>
<accession>A0A8R7UIP1</accession>
<organism evidence="2 3">
    <name type="scientific">Triticum urartu</name>
    <name type="common">Red wild einkorn</name>
    <name type="synonym">Crithodium urartu</name>
    <dbReference type="NCBI Taxonomy" id="4572"/>
    <lineage>
        <taxon>Eukaryota</taxon>
        <taxon>Viridiplantae</taxon>
        <taxon>Streptophyta</taxon>
        <taxon>Embryophyta</taxon>
        <taxon>Tracheophyta</taxon>
        <taxon>Spermatophyta</taxon>
        <taxon>Magnoliopsida</taxon>
        <taxon>Liliopsida</taxon>
        <taxon>Poales</taxon>
        <taxon>Poaceae</taxon>
        <taxon>BOP clade</taxon>
        <taxon>Pooideae</taxon>
        <taxon>Triticodae</taxon>
        <taxon>Triticeae</taxon>
        <taxon>Triticinae</taxon>
        <taxon>Triticum</taxon>
    </lineage>
</organism>
<evidence type="ECO:0000313" key="3">
    <source>
        <dbReference type="Proteomes" id="UP000015106"/>
    </source>
</evidence>
<keyword evidence="3" id="KW-1185">Reference proteome</keyword>
<evidence type="ECO:0000256" key="1">
    <source>
        <dbReference type="SAM" id="MobiDB-lite"/>
    </source>
</evidence>
<protein>
    <recommendedName>
        <fullName evidence="4">ZF-HD dimerization-type domain-containing protein</fullName>
    </recommendedName>
</protein>
<name>A0A8R7UIP1_TRIUA</name>
<dbReference type="EnsemblPlants" id="TuG1812G0500002613.01.T01">
    <property type="protein sequence ID" value="TuG1812G0500002613.01.T01.cds303579"/>
    <property type="gene ID" value="TuG1812G0500002613.01"/>
</dbReference>
<dbReference type="Gramene" id="TuG1812G0500002613.01.T01">
    <property type="protein sequence ID" value="TuG1812G0500002613.01.T01.cds303579"/>
    <property type="gene ID" value="TuG1812G0500002613.01"/>
</dbReference>
<proteinExistence type="predicted"/>
<evidence type="ECO:0000313" key="2">
    <source>
        <dbReference type="EnsemblPlants" id="TuG1812G0500002613.01.T01.cds303579"/>
    </source>
</evidence>
<dbReference type="AlphaFoldDB" id="A0A8R7UIP1"/>
<dbReference type="Proteomes" id="UP000015106">
    <property type="component" value="Chromosome 5"/>
</dbReference>